<accession>A0A319DDD3</accession>
<dbReference type="EMBL" id="KZ825921">
    <property type="protein sequence ID" value="PYH92287.1"/>
    <property type="molecule type" value="Genomic_DNA"/>
</dbReference>
<dbReference type="NCBIfam" id="NF041359">
    <property type="entry name" value="GntG_guanitoxin"/>
    <property type="match status" value="1"/>
</dbReference>
<reference evidence="7 8" key="1">
    <citation type="submission" date="2018-02" db="EMBL/GenBank/DDBJ databases">
        <title>The genomes of Aspergillus section Nigri reveals drivers in fungal speciation.</title>
        <authorList>
            <consortium name="DOE Joint Genome Institute"/>
            <person name="Vesth T.C."/>
            <person name="Nybo J."/>
            <person name="Theobald S."/>
            <person name="Brandl J."/>
            <person name="Frisvad J.C."/>
            <person name="Nielsen K.F."/>
            <person name="Lyhne E.K."/>
            <person name="Kogle M.E."/>
            <person name="Kuo A."/>
            <person name="Riley R."/>
            <person name="Clum A."/>
            <person name="Nolan M."/>
            <person name="Lipzen A."/>
            <person name="Salamov A."/>
            <person name="Henrissat B."/>
            <person name="Wiebenga A."/>
            <person name="De vries R.P."/>
            <person name="Grigoriev I.V."/>
            <person name="Mortensen U.H."/>
            <person name="Andersen M.R."/>
            <person name="Baker S.E."/>
        </authorList>
    </citation>
    <scope>NUCLEOTIDE SEQUENCE [LARGE SCALE GENOMIC DNA]</scope>
    <source>
        <strain evidence="7 8">CBS 707.79</strain>
    </source>
</reference>
<keyword evidence="8" id="KW-1185">Reference proteome</keyword>
<evidence type="ECO:0000256" key="3">
    <source>
        <dbReference type="ARBA" id="ARBA00022898"/>
    </source>
</evidence>
<name>A0A319DDD3_9EURO</name>
<dbReference type="InterPro" id="IPR015421">
    <property type="entry name" value="PyrdxlP-dep_Trfase_major"/>
</dbReference>
<dbReference type="PANTHER" id="PTHR48097:SF9">
    <property type="entry name" value="L-THREONINE ALDOLASE"/>
    <property type="match status" value="1"/>
</dbReference>
<dbReference type="Gene3D" id="3.90.1150.10">
    <property type="entry name" value="Aspartate Aminotransferase, domain 1"/>
    <property type="match status" value="1"/>
</dbReference>
<dbReference type="InterPro" id="IPR001597">
    <property type="entry name" value="ArAA_b-elim_lyase/Thr_aldolase"/>
</dbReference>
<dbReference type="GO" id="GO:0005829">
    <property type="term" value="C:cytosol"/>
    <property type="evidence" value="ECO:0007669"/>
    <property type="project" value="TreeGrafter"/>
</dbReference>
<dbReference type="PIRSF" id="PIRSF017617">
    <property type="entry name" value="Thr_aldolase"/>
    <property type="match status" value="1"/>
</dbReference>
<dbReference type="VEuPathDB" id="FungiDB:BO71DRAFT_400689"/>
<dbReference type="STRING" id="1448320.A0A319DDD3"/>
<dbReference type="GO" id="GO:0006567">
    <property type="term" value="P:L-threonine catabolic process"/>
    <property type="evidence" value="ECO:0007669"/>
    <property type="project" value="TreeGrafter"/>
</dbReference>
<dbReference type="SUPFAM" id="SSF53383">
    <property type="entry name" value="PLP-dependent transferases"/>
    <property type="match status" value="1"/>
</dbReference>
<feature type="domain" description="Aromatic amino acid beta-eliminating lyase/threonine aldolase" evidence="6">
    <location>
        <begin position="72"/>
        <end position="361"/>
    </location>
</feature>
<comment type="cofactor">
    <cofactor evidence="1">
        <name>pyridoxal 5'-phosphate</name>
        <dbReference type="ChEBI" id="CHEBI:597326"/>
    </cofactor>
</comment>
<dbReference type="AlphaFoldDB" id="A0A319DDD3"/>
<comment type="similarity">
    <text evidence="2">Belongs to the threonine aldolase family.</text>
</comment>
<evidence type="ECO:0000259" key="6">
    <source>
        <dbReference type="Pfam" id="PF01212"/>
    </source>
</evidence>
<protein>
    <submittedName>
        <fullName evidence="7">Putative L-allo-threonine aldolase</fullName>
    </submittedName>
</protein>
<evidence type="ECO:0000256" key="5">
    <source>
        <dbReference type="PIRSR" id="PIRSR017617-1"/>
    </source>
</evidence>
<dbReference type="FunFam" id="3.40.640.10:FF:000030">
    <property type="entry name" value="Low-specificity L-threonine aldolase"/>
    <property type="match status" value="1"/>
</dbReference>
<dbReference type="OrthoDB" id="10261951at2759"/>
<gene>
    <name evidence="7" type="ORF">BO71DRAFT_400689</name>
</gene>
<dbReference type="InterPro" id="IPR015422">
    <property type="entry name" value="PyrdxlP-dep_Trfase_small"/>
</dbReference>
<sequence length="428" mass="46717">MSKTVYCQKPEAYLDTLSSVVCSPSFSSTSFHYTLYSFMLPIQLIMANIPPPQAQQVTVAESWCSPGPAAYDLRTDTITTPTLAMLQAIAQTTLMDDVYQEDPTTNEFEKFMADLTGKEDSLLVLSGTMGNQIALRSLLTQPPHAVLCHPRSHIVHSEAGGVATLSQASVQFCIPANGRYLTLEDIKRDVVISNNIHVSPTRVISLENTLAGVITPLEEVRRISQFARANGIKMHLDGARLWEAVAAGAGSLTDYLECFDTAQMCFSKGLAAPIGSILVGPKTILEHCRWVRKSIGGGIRQAGIIASAARVAVEQNFGRGPSGEGGRLRDTHTKAKQIEKMWLDRGGITSRPVETNMVWLDLPHSGITADQVVRVGKEEGVKLMGGRIVVHHQVVDEALVRLERVFERLLASEKKTNGVVHEGQSVYR</sequence>
<dbReference type="GO" id="GO:0006545">
    <property type="term" value="P:glycine biosynthetic process"/>
    <property type="evidence" value="ECO:0007669"/>
    <property type="project" value="TreeGrafter"/>
</dbReference>
<organism evidence="7 8">
    <name type="scientific">Aspergillus ellipticus CBS 707.79</name>
    <dbReference type="NCBI Taxonomy" id="1448320"/>
    <lineage>
        <taxon>Eukaryota</taxon>
        <taxon>Fungi</taxon>
        <taxon>Dikarya</taxon>
        <taxon>Ascomycota</taxon>
        <taxon>Pezizomycotina</taxon>
        <taxon>Eurotiomycetes</taxon>
        <taxon>Eurotiomycetidae</taxon>
        <taxon>Eurotiales</taxon>
        <taxon>Aspergillaceae</taxon>
        <taxon>Aspergillus</taxon>
        <taxon>Aspergillus subgen. Circumdati</taxon>
    </lineage>
</organism>
<dbReference type="GO" id="GO:0008732">
    <property type="term" value="F:L-allo-threonine aldolase activity"/>
    <property type="evidence" value="ECO:0007669"/>
    <property type="project" value="TreeGrafter"/>
</dbReference>
<evidence type="ECO:0000256" key="2">
    <source>
        <dbReference type="ARBA" id="ARBA00006966"/>
    </source>
</evidence>
<keyword evidence="4" id="KW-0456">Lyase</keyword>
<feature type="modified residue" description="N6-(pyridoxal phosphate)lysine" evidence="5">
    <location>
        <position position="268"/>
    </location>
</feature>
<proteinExistence type="inferred from homology"/>
<dbReference type="Pfam" id="PF01212">
    <property type="entry name" value="Beta_elim_lyase"/>
    <property type="match status" value="1"/>
</dbReference>
<dbReference type="Proteomes" id="UP000247810">
    <property type="component" value="Unassembled WGS sequence"/>
</dbReference>
<evidence type="ECO:0000256" key="1">
    <source>
        <dbReference type="ARBA" id="ARBA00001933"/>
    </source>
</evidence>
<dbReference type="InterPro" id="IPR015424">
    <property type="entry name" value="PyrdxlP-dep_Trfase"/>
</dbReference>
<evidence type="ECO:0000313" key="7">
    <source>
        <dbReference type="EMBL" id="PYH92287.1"/>
    </source>
</evidence>
<dbReference type="PANTHER" id="PTHR48097">
    <property type="entry name" value="L-THREONINE ALDOLASE-RELATED"/>
    <property type="match status" value="1"/>
</dbReference>
<dbReference type="Gene3D" id="3.40.640.10">
    <property type="entry name" value="Type I PLP-dependent aspartate aminotransferase-like (Major domain)"/>
    <property type="match status" value="1"/>
</dbReference>
<keyword evidence="3" id="KW-0663">Pyridoxal phosphate</keyword>
<dbReference type="InterPro" id="IPR023603">
    <property type="entry name" value="Low_specificity_L-TA-like"/>
</dbReference>
<evidence type="ECO:0000313" key="8">
    <source>
        <dbReference type="Proteomes" id="UP000247810"/>
    </source>
</evidence>
<evidence type="ECO:0000256" key="4">
    <source>
        <dbReference type="ARBA" id="ARBA00023239"/>
    </source>
</evidence>